<evidence type="ECO:0000256" key="1">
    <source>
        <dbReference type="SAM" id="MobiDB-lite"/>
    </source>
</evidence>
<evidence type="ECO:0000313" key="2">
    <source>
        <dbReference type="EMBL" id="OSX71947.1"/>
    </source>
</evidence>
<name>A0A1X6NTQ0_PORUM</name>
<sequence length="200" mass="21543">MRTWCMSTCGPTWSALRATRAPRRRASGGPFTRKTALCTGGGGQRQRCRRWTRGSAGWGSALPVALGRMAPPAWRPRLRLPTMQARAPPPPPPRRPRAAAPWSRAPPPLPRQCAKRSASFSASSLASTRPSTCTLRPTTSSPTGGRPTSACTRRASPPPPTASTTSTLRSRSCCGRWPRRRPPSRPASPTTRLAMRALTG</sequence>
<feature type="compositionally biased region" description="Low complexity" evidence="1">
    <location>
        <begin position="162"/>
        <end position="176"/>
    </location>
</feature>
<gene>
    <name evidence="2" type="ORF">BU14_0488s0009</name>
</gene>
<accession>A0A1X6NTQ0</accession>
<feature type="compositionally biased region" description="Low complexity" evidence="1">
    <location>
        <begin position="117"/>
        <end position="127"/>
    </location>
</feature>
<keyword evidence="3" id="KW-1185">Reference proteome</keyword>
<organism evidence="2 3">
    <name type="scientific">Porphyra umbilicalis</name>
    <name type="common">Purple laver</name>
    <name type="synonym">Red alga</name>
    <dbReference type="NCBI Taxonomy" id="2786"/>
    <lineage>
        <taxon>Eukaryota</taxon>
        <taxon>Rhodophyta</taxon>
        <taxon>Bangiophyceae</taxon>
        <taxon>Bangiales</taxon>
        <taxon>Bangiaceae</taxon>
        <taxon>Porphyra</taxon>
    </lineage>
</organism>
<dbReference type="AlphaFoldDB" id="A0A1X6NTQ0"/>
<feature type="compositionally biased region" description="Low complexity" evidence="1">
    <location>
        <begin position="136"/>
        <end position="155"/>
    </location>
</feature>
<dbReference type="EMBL" id="KV919097">
    <property type="protein sequence ID" value="OSX71947.1"/>
    <property type="molecule type" value="Genomic_DNA"/>
</dbReference>
<proteinExistence type="predicted"/>
<dbReference type="Proteomes" id="UP000218209">
    <property type="component" value="Unassembled WGS sequence"/>
</dbReference>
<feature type="region of interest" description="Disordered" evidence="1">
    <location>
        <begin position="81"/>
        <end position="200"/>
    </location>
</feature>
<evidence type="ECO:0000313" key="3">
    <source>
        <dbReference type="Proteomes" id="UP000218209"/>
    </source>
</evidence>
<feature type="region of interest" description="Disordered" evidence="1">
    <location>
        <begin position="20"/>
        <end position="49"/>
    </location>
</feature>
<reference evidence="2 3" key="1">
    <citation type="submission" date="2017-03" db="EMBL/GenBank/DDBJ databases">
        <title>WGS assembly of Porphyra umbilicalis.</title>
        <authorList>
            <person name="Brawley S.H."/>
            <person name="Blouin N.A."/>
            <person name="Ficko-Blean E."/>
            <person name="Wheeler G.L."/>
            <person name="Lohr M."/>
            <person name="Goodson H.V."/>
            <person name="Jenkins J.W."/>
            <person name="Blaby-Haas C.E."/>
            <person name="Helliwell K.E."/>
            <person name="Chan C."/>
            <person name="Marriage T."/>
            <person name="Bhattacharya D."/>
            <person name="Klein A.S."/>
            <person name="Badis Y."/>
            <person name="Brodie J."/>
            <person name="Cao Y."/>
            <person name="Collen J."/>
            <person name="Dittami S.M."/>
            <person name="Gachon C.M."/>
            <person name="Green B.R."/>
            <person name="Karpowicz S."/>
            <person name="Kim J.W."/>
            <person name="Kudahl U."/>
            <person name="Lin S."/>
            <person name="Michel G."/>
            <person name="Mittag M."/>
            <person name="Olson B.J."/>
            <person name="Pangilinan J."/>
            <person name="Peng Y."/>
            <person name="Qiu H."/>
            <person name="Shu S."/>
            <person name="Singer J.T."/>
            <person name="Smith A.G."/>
            <person name="Sprecher B.N."/>
            <person name="Wagner V."/>
            <person name="Wang W."/>
            <person name="Wang Z.-Y."/>
            <person name="Yan J."/>
            <person name="Yarish C."/>
            <person name="Zoeuner-Riek S."/>
            <person name="Zhuang Y."/>
            <person name="Zou Y."/>
            <person name="Lindquist E.A."/>
            <person name="Grimwood J."/>
            <person name="Barry K."/>
            <person name="Rokhsar D.S."/>
            <person name="Schmutz J."/>
            <person name="Stiller J.W."/>
            <person name="Grossman A.R."/>
            <person name="Prochnik S.E."/>
        </authorList>
    </citation>
    <scope>NUCLEOTIDE SEQUENCE [LARGE SCALE GENOMIC DNA]</scope>
    <source>
        <strain evidence="2">4086291</strain>
    </source>
</reference>
<protein>
    <submittedName>
        <fullName evidence="2">Uncharacterized protein</fullName>
    </submittedName>
</protein>